<protein>
    <submittedName>
        <fullName evidence="6">Acyl-CoA synthetase</fullName>
    </submittedName>
</protein>
<dbReference type="FunFam" id="3.30.300.30:FF:000007">
    <property type="entry name" value="4-coumarate--CoA ligase 2"/>
    <property type="match status" value="1"/>
</dbReference>
<dbReference type="GO" id="GO:0005777">
    <property type="term" value="C:peroxisome"/>
    <property type="evidence" value="ECO:0007669"/>
    <property type="project" value="UniProtKB-SubCell"/>
</dbReference>
<accession>A0A140AZ35</accession>
<evidence type="ECO:0000259" key="4">
    <source>
        <dbReference type="Pfam" id="PF00501"/>
    </source>
</evidence>
<dbReference type="Gene3D" id="3.30.300.30">
    <property type="match status" value="1"/>
</dbReference>
<dbReference type="Pfam" id="PF13193">
    <property type="entry name" value="AMP-binding_C"/>
    <property type="match status" value="1"/>
</dbReference>
<dbReference type="InterPro" id="IPR045851">
    <property type="entry name" value="AMP-bd_C_sf"/>
</dbReference>
<sequence>MEGLLRQVLAKLNLQLPVFTNGPSQFGSPNLQEIIEDTTQPFAEVAETNPESIAMMLYSSGTTGKPKGVALSHRAFTNNMVMFAQPHTFAYRDTSAEYQENILGIMPFYHIYGTHVINMLNMYMGAKTISLPAFTPKDLIRIIRDFKVEVVHLVPPMLNFLSKSEAVTSRDLASMRVAMCAAAPVPPSSALALKEKAPNPVLFQEGFGMTEALGTHLTPPDQERIGYCGKLVSNVEGKVIDIETGEALPEGQRGEMCLRSPSMMSYYHNNPKATAETIDSEGWLHTGDVAVHEDGFFSIVDRIKELIKVKGYQVSPSELEEELLKHPAVMDVGVVGVEDERAGELPRAYVVRKTQITTEDIMDYMKERLAPYKQLKGGIRFLDALPKNATGKLLRRELKEMAAQDP</sequence>
<reference evidence="6" key="1">
    <citation type="submission" date="2015-01" db="EMBL/GenBank/DDBJ databases">
        <title>Growth performance and lipid metabolism of Macrobrachium nipponense (de haan) fed diets containing different fatty acid profile.</title>
        <authorList>
            <person name="Ding Z."/>
        </authorList>
    </citation>
    <scope>NUCLEOTIDE SEQUENCE</scope>
</reference>
<evidence type="ECO:0000256" key="2">
    <source>
        <dbReference type="ARBA" id="ARBA00006432"/>
    </source>
</evidence>
<dbReference type="Pfam" id="PF00501">
    <property type="entry name" value="AMP-binding"/>
    <property type="match status" value="1"/>
</dbReference>
<feature type="domain" description="AMP-binding enzyme C-terminal" evidence="5">
    <location>
        <begin position="318"/>
        <end position="392"/>
    </location>
</feature>
<dbReference type="PROSITE" id="PS00455">
    <property type="entry name" value="AMP_BINDING"/>
    <property type="match status" value="1"/>
</dbReference>
<organism evidence="6">
    <name type="scientific">Macrobrachium nipponense</name>
    <name type="common">Oriental river shrimp</name>
    <name type="synonym">Palaemon nipponensis</name>
    <dbReference type="NCBI Taxonomy" id="159736"/>
    <lineage>
        <taxon>Eukaryota</taxon>
        <taxon>Metazoa</taxon>
        <taxon>Ecdysozoa</taxon>
        <taxon>Arthropoda</taxon>
        <taxon>Crustacea</taxon>
        <taxon>Multicrustacea</taxon>
        <taxon>Malacostraca</taxon>
        <taxon>Eumalacostraca</taxon>
        <taxon>Eucarida</taxon>
        <taxon>Decapoda</taxon>
        <taxon>Pleocyemata</taxon>
        <taxon>Caridea</taxon>
        <taxon>Palaemonoidea</taxon>
        <taxon>Palaemonidae</taxon>
        <taxon>Macrobrachium</taxon>
    </lineage>
</organism>
<dbReference type="InterPro" id="IPR025110">
    <property type="entry name" value="AMP-bd_C"/>
</dbReference>
<dbReference type="GO" id="GO:0016405">
    <property type="term" value="F:CoA-ligase activity"/>
    <property type="evidence" value="ECO:0007669"/>
    <property type="project" value="TreeGrafter"/>
</dbReference>
<dbReference type="Gene3D" id="3.40.50.980">
    <property type="match status" value="2"/>
</dbReference>
<proteinExistence type="evidence at transcript level"/>
<dbReference type="PANTHER" id="PTHR24096">
    <property type="entry name" value="LONG-CHAIN-FATTY-ACID--COA LIGASE"/>
    <property type="match status" value="1"/>
</dbReference>
<dbReference type="InterPro" id="IPR020845">
    <property type="entry name" value="AMP-binding_CS"/>
</dbReference>
<keyword evidence="3" id="KW-0576">Peroxisome</keyword>
<feature type="domain" description="AMP-dependent synthetase/ligase" evidence="4">
    <location>
        <begin position="42"/>
        <end position="267"/>
    </location>
</feature>
<comment type="similarity">
    <text evidence="2">Belongs to the ATP-dependent AMP-binding enzyme family.</text>
</comment>
<name>A0A140AZ35_MACNP</name>
<dbReference type="AlphaFoldDB" id="A0A140AZ35"/>
<comment type="subcellular location">
    <subcellularLocation>
        <location evidence="1">Peroxisome</location>
    </subcellularLocation>
</comment>
<dbReference type="InterPro" id="IPR000873">
    <property type="entry name" value="AMP-dep_synth/lig_dom"/>
</dbReference>
<dbReference type="Gene3D" id="2.30.38.10">
    <property type="entry name" value="Luciferase, Domain 3"/>
    <property type="match status" value="1"/>
</dbReference>
<dbReference type="EMBL" id="KP690137">
    <property type="protein sequence ID" value="ALK82308.1"/>
    <property type="molecule type" value="mRNA"/>
</dbReference>
<dbReference type="PANTHER" id="PTHR24096:SF422">
    <property type="entry name" value="BCDNA.GH02901"/>
    <property type="match status" value="1"/>
</dbReference>
<evidence type="ECO:0000256" key="3">
    <source>
        <dbReference type="ARBA" id="ARBA00023140"/>
    </source>
</evidence>
<evidence type="ECO:0000259" key="5">
    <source>
        <dbReference type="Pfam" id="PF13193"/>
    </source>
</evidence>
<evidence type="ECO:0000313" key="6">
    <source>
        <dbReference type="EMBL" id="ALK82308.1"/>
    </source>
</evidence>
<evidence type="ECO:0000256" key="1">
    <source>
        <dbReference type="ARBA" id="ARBA00004275"/>
    </source>
</evidence>
<dbReference type="SUPFAM" id="SSF56801">
    <property type="entry name" value="Acetyl-CoA synthetase-like"/>
    <property type="match status" value="1"/>
</dbReference>